<name>A0A447IBB8_9HYPH</name>
<dbReference type="RefSeq" id="WP_126150336.1">
    <property type="nucleotide sequence ID" value="NZ_JBHTMH010000001.1"/>
</dbReference>
<reference evidence="2 3" key="1">
    <citation type="submission" date="2018-12" db="EMBL/GenBank/DDBJ databases">
        <authorList>
            <person name="Criscuolo A."/>
        </authorList>
    </citation>
    <scope>NUCLEOTIDE SEQUENCE [LARGE SCALE GENOMIC DNA]</scope>
    <source>
        <strain evidence="2">ACIP1116281</strain>
    </source>
</reference>
<dbReference type="OrthoDB" id="8018452at2"/>
<sequence>MKSLPIALAVLTLVAPAYAAEPVNMFNLDGTCQSLEVDGIDLTDECKGSVLQMVYDIGRVGLYAFSGDTILTFSGMSDEVIGNEIHQELDKVLIGTSADDIADIPARGTCVFENPFEGKPAQITCSARAKSGATYELSFITDGKPPIDSMAK</sequence>
<gene>
    <name evidence="2" type="ORF">DEVEQU_01926</name>
</gene>
<proteinExistence type="predicted"/>
<evidence type="ECO:0000313" key="2">
    <source>
        <dbReference type="EMBL" id="VDS04786.1"/>
    </source>
</evidence>
<feature type="signal peptide" evidence="1">
    <location>
        <begin position="1"/>
        <end position="19"/>
    </location>
</feature>
<evidence type="ECO:0000313" key="3">
    <source>
        <dbReference type="Proteomes" id="UP000268844"/>
    </source>
</evidence>
<protein>
    <submittedName>
        <fullName evidence="2">Uncharacterized protein</fullName>
    </submittedName>
</protein>
<dbReference type="AlphaFoldDB" id="A0A447IBB8"/>
<dbReference type="EMBL" id="UZWD01000025">
    <property type="protein sequence ID" value="VDS04786.1"/>
    <property type="molecule type" value="Genomic_DNA"/>
</dbReference>
<evidence type="ECO:0000256" key="1">
    <source>
        <dbReference type="SAM" id="SignalP"/>
    </source>
</evidence>
<keyword evidence="1" id="KW-0732">Signal</keyword>
<keyword evidence="3" id="KW-1185">Reference proteome</keyword>
<organism evidence="2 3">
    <name type="scientific">Devosia equisanguinis</name>
    <dbReference type="NCBI Taxonomy" id="2490941"/>
    <lineage>
        <taxon>Bacteria</taxon>
        <taxon>Pseudomonadati</taxon>
        <taxon>Pseudomonadota</taxon>
        <taxon>Alphaproteobacteria</taxon>
        <taxon>Hyphomicrobiales</taxon>
        <taxon>Devosiaceae</taxon>
        <taxon>Devosia</taxon>
    </lineage>
</organism>
<feature type="chain" id="PRO_5019435200" evidence="1">
    <location>
        <begin position="20"/>
        <end position="152"/>
    </location>
</feature>
<accession>A0A447IBB8</accession>
<dbReference type="Proteomes" id="UP000268844">
    <property type="component" value="Unassembled WGS sequence"/>
</dbReference>